<feature type="transmembrane region" description="Helical" evidence="9">
    <location>
        <begin position="90"/>
        <end position="108"/>
    </location>
</feature>
<keyword evidence="6 9" id="KW-1133">Transmembrane helix</keyword>
<keyword evidence="3" id="KW-1003">Cell membrane</keyword>
<evidence type="ECO:0000256" key="9">
    <source>
        <dbReference type="SAM" id="Phobius"/>
    </source>
</evidence>
<dbReference type="AlphaFoldDB" id="A0A024Q8R2"/>
<dbReference type="InterPro" id="IPR055348">
    <property type="entry name" value="DctQ"/>
</dbReference>
<evidence type="ECO:0000256" key="7">
    <source>
        <dbReference type="ARBA" id="ARBA00023136"/>
    </source>
</evidence>
<evidence type="ECO:0000256" key="1">
    <source>
        <dbReference type="ARBA" id="ARBA00004429"/>
    </source>
</evidence>
<feature type="domain" description="Tripartite ATP-independent periplasmic transporters DctQ component" evidence="10">
    <location>
        <begin position="26"/>
        <end position="157"/>
    </location>
</feature>
<organism evidence="11 12">
    <name type="scientific">Virgibacillus massiliensis</name>
    <dbReference type="NCBI Taxonomy" id="1462526"/>
    <lineage>
        <taxon>Bacteria</taxon>
        <taxon>Bacillati</taxon>
        <taxon>Bacillota</taxon>
        <taxon>Bacilli</taxon>
        <taxon>Bacillales</taxon>
        <taxon>Bacillaceae</taxon>
        <taxon>Virgibacillus</taxon>
    </lineage>
</organism>
<evidence type="ECO:0000313" key="12">
    <source>
        <dbReference type="Proteomes" id="UP000028875"/>
    </source>
</evidence>
<evidence type="ECO:0000313" key="11">
    <source>
        <dbReference type="EMBL" id="CDQ38590.1"/>
    </source>
</evidence>
<dbReference type="RefSeq" id="WP_051739016.1">
    <property type="nucleotide sequence ID" value="NZ_BNER01000001.1"/>
</dbReference>
<reference evidence="12" key="2">
    <citation type="submission" date="2014-05" db="EMBL/GenBank/DDBJ databases">
        <title>Draft genome sequence of Virgibacillus massiliensis Vm-5.</title>
        <authorList>
            <person name="Khelaifia S."/>
            <person name="Croce O."/>
            <person name="Lagier J.C."/>
            <person name="Raoult D."/>
        </authorList>
    </citation>
    <scope>NUCLEOTIDE SEQUENCE [LARGE SCALE GENOMIC DNA]</scope>
    <source>
        <strain evidence="12">Vm-5</strain>
    </source>
</reference>
<dbReference type="GO" id="GO:0015740">
    <property type="term" value="P:C4-dicarboxylate transport"/>
    <property type="evidence" value="ECO:0007669"/>
    <property type="project" value="TreeGrafter"/>
</dbReference>
<dbReference type="OrthoDB" id="2877624at2"/>
<gene>
    <name evidence="11" type="ORF">BN990_00861</name>
</gene>
<comment type="similarity">
    <text evidence="8">Belongs to the TRAP transporter small permease family.</text>
</comment>
<feature type="transmembrane region" description="Helical" evidence="9">
    <location>
        <begin position="120"/>
        <end position="138"/>
    </location>
</feature>
<accession>A0A024Q8R2</accession>
<feature type="transmembrane region" description="Helical" evidence="9">
    <location>
        <begin position="53"/>
        <end position="70"/>
    </location>
</feature>
<reference evidence="11 12" key="1">
    <citation type="submission" date="2014-03" db="EMBL/GenBank/DDBJ databases">
        <authorList>
            <person name="Urmite Genomes U."/>
        </authorList>
    </citation>
    <scope>NUCLEOTIDE SEQUENCE [LARGE SCALE GENOMIC DNA]</scope>
    <source>
        <strain evidence="11 12">Vm-5</strain>
    </source>
</reference>
<sequence>MKQLHHIFEKIERIFVILSQTALVIMMILIAADAASRYVFGQSIIGIYEFTERYLMIAVIFLSMSYVAKLDGHIKLDVLIDRIPASVTEIFNTLFQLLGAAFIFAIGYQGMVMTYEAWSNQVVSTGLIAWPVWLSYIWVPVGAYLFTCRLMLQFSQSLLLLLGKKKRQFIVKKEDVI</sequence>
<dbReference type="PANTHER" id="PTHR35011:SF10">
    <property type="entry name" value="TRAP TRANSPORTER SMALL PERMEASE PROTEIN"/>
    <property type="match status" value="1"/>
</dbReference>
<dbReference type="Proteomes" id="UP000028875">
    <property type="component" value="Unassembled WGS sequence"/>
</dbReference>
<keyword evidence="12" id="KW-1185">Reference proteome</keyword>
<dbReference type="Pfam" id="PF04290">
    <property type="entry name" value="DctQ"/>
    <property type="match status" value="1"/>
</dbReference>
<dbReference type="EMBL" id="CCDP010000001">
    <property type="protein sequence ID" value="CDQ38590.1"/>
    <property type="molecule type" value="Genomic_DNA"/>
</dbReference>
<dbReference type="eggNOG" id="COG3090">
    <property type="taxonomic scope" value="Bacteria"/>
</dbReference>
<keyword evidence="2" id="KW-0813">Transport</keyword>
<dbReference type="STRING" id="1462526.BN990_00861"/>
<keyword evidence="4" id="KW-0997">Cell inner membrane</keyword>
<dbReference type="GO" id="GO:0005886">
    <property type="term" value="C:plasma membrane"/>
    <property type="evidence" value="ECO:0007669"/>
    <property type="project" value="UniProtKB-SubCell"/>
</dbReference>
<comment type="subcellular location">
    <subcellularLocation>
        <location evidence="1">Cell inner membrane</location>
        <topology evidence="1">Multi-pass membrane protein</topology>
    </subcellularLocation>
</comment>
<feature type="transmembrane region" description="Helical" evidence="9">
    <location>
        <begin position="14"/>
        <end position="32"/>
    </location>
</feature>
<evidence type="ECO:0000256" key="5">
    <source>
        <dbReference type="ARBA" id="ARBA00022692"/>
    </source>
</evidence>
<evidence type="ECO:0000256" key="3">
    <source>
        <dbReference type="ARBA" id="ARBA00022475"/>
    </source>
</evidence>
<protein>
    <submittedName>
        <fullName evidence="11">TRAP-type C4-dicarboxylate transport system, small permease component</fullName>
    </submittedName>
</protein>
<proteinExistence type="inferred from homology"/>
<dbReference type="InterPro" id="IPR007387">
    <property type="entry name" value="TRAP_DctQ"/>
</dbReference>
<keyword evidence="7 9" id="KW-0472">Membrane</keyword>
<evidence type="ECO:0000259" key="10">
    <source>
        <dbReference type="Pfam" id="PF04290"/>
    </source>
</evidence>
<dbReference type="GO" id="GO:0022857">
    <property type="term" value="F:transmembrane transporter activity"/>
    <property type="evidence" value="ECO:0007669"/>
    <property type="project" value="TreeGrafter"/>
</dbReference>
<evidence type="ECO:0000256" key="4">
    <source>
        <dbReference type="ARBA" id="ARBA00022519"/>
    </source>
</evidence>
<evidence type="ECO:0000256" key="2">
    <source>
        <dbReference type="ARBA" id="ARBA00022448"/>
    </source>
</evidence>
<name>A0A024Q8R2_9BACI</name>
<dbReference type="PANTHER" id="PTHR35011">
    <property type="entry name" value="2,3-DIKETO-L-GULONATE TRAP TRANSPORTER SMALL PERMEASE PROTEIN YIAM"/>
    <property type="match status" value="1"/>
</dbReference>
<evidence type="ECO:0000256" key="6">
    <source>
        <dbReference type="ARBA" id="ARBA00022989"/>
    </source>
</evidence>
<evidence type="ECO:0000256" key="8">
    <source>
        <dbReference type="ARBA" id="ARBA00038436"/>
    </source>
</evidence>
<comment type="caution">
    <text evidence="11">The sequence shown here is derived from an EMBL/GenBank/DDBJ whole genome shotgun (WGS) entry which is preliminary data.</text>
</comment>
<keyword evidence="5 9" id="KW-0812">Transmembrane</keyword>